<sequence>MTLSLTVPQESTLVAAALSSAKGDLFWDMFPYVYYIPGSEMFCRIFVVNPGDEDREYLLMARVSSSEAVISEDALKVNGNAWFPVDAEEKISLQGCLVLEESDVTLDILLYEKESGEVVDQVTTHLVEPKPIADANQLLAAVVPMLLLGSLGSMAGGVID</sequence>
<evidence type="ECO:0000313" key="2">
    <source>
        <dbReference type="Proteomes" id="UP000053577"/>
    </source>
</evidence>
<organism evidence="1 2">
    <name type="scientific">Dehalococcoides mccartyi</name>
    <dbReference type="NCBI Taxonomy" id="61435"/>
    <lineage>
        <taxon>Bacteria</taxon>
        <taxon>Bacillati</taxon>
        <taxon>Chloroflexota</taxon>
        <taxon>Dehalococcoidia</taxon>
        <taxon>Dehalococcoidales</taxon>
        <taxon>Dehalococcoidaceae</taxon>
        <taxon>Dehalococcoides</taxon>
    </lineage>
</organism>
<proteinExistence type="predicted"/>
<protein>
    <submittedName>
        <fullName evidence="1">Uncharacterized protein</fullName>
    </submittedName>
</protein>
<comment type="caution">
    <text evidence="1">The sequence shown here is derived from an EMBL/GenBank/DDBJ whole genome shotgun (WGS) entry which is preliminary data.</text>
</comment>
<evidence type="ECO:0000313" key="1">
    <source>
        <dbReference type="EMBL" id="KSV17241.1"/>
    </source>
</evidence>
<accession>A0A0V8M0T9</accession>
<dbReference type="RefSeq" id="WP_058292685.1">
    <property type="nucleotide sequence ID" value="NZ_JGYD01000025.1"/>
</dbReference>
<dbReference type="AlphaFoldDB" id="A0A0V8M0T9"/>
<dbReference type="EMBL" id="JGYD01000025">
    <property type="protein sequence ID" value="KSV17241.1"/>
    <property type="molecule type" value="Genomic_DNA"/>
</dbReference>
<reference evidence="1 2" key="1">
    <citation type="journal article" date="2015" name="Sci. Rep.">
        <title>A comparative genomics and reductive dehalogenase gene transcription study of two chloroethene-respiring bacteria, Dehalococcoides mccartyi strains MB and 11a.</title>
        <authorList>
            <person name="Low A."/>
            <person name="Shen Z."/>
            <person name="Cheng D."/>
            <person name="Rogers M.J."/>
            <person name="Lee P.K."/>
            <person name="He J."/>
        </authorList>
    </citation>
    <scope>NUCLEOTIDE SEQUENCE [LARGE SCALE GENOMIC DNA]</scope>
    <source>
        <strain evidence="1 2">MB</strain>
    </source>
</reference>
<name>A0A0V8M0T9_9CHLR</name>
<dbReference type="PATRIC" id="fig|61435.5.peg.1475"/>
<dbReference type="Proteomes" id="UP000053577">
    <property type="component" value="Unassembled WGS sequence"/>
</dbReference>
<gene>
    <name evidence="1" type="ORF">DA01_07510</name>
</gene>